<dbReference type="Pfam" id="PF01636">
    <property type="entry name" value="APH"/>
    <property type="match status" value="1"/>
</dbReference>
<reference evidence="3" key="1">
    <citation type="submission" date="2020-05" db="EMBL/GenBank/DDBJ databases">
        <authorList>
            <person name="Chiriac C."/>
            <person name="Salcher M."/>
            <person name="Ghai R."/>
            <person name="Kavagutti S V."/>
        </authorList>
    </citation>
    <scope>NUCLEOTIDE SEQUENCE</scope>
</reference>
<dbReference type="InterPro" id="IPR051678">
    <property type="entry name" value="AGP_Transferase"/>
</dbReference>
<dbReference type="AlphaFoldDB" id="A0A6J6S0L6"/>
<dbReference type="CDD" id="cd05154">
    <property type="entry name" value="ACAD10_11_N-like"/>
    <property type="match status" value="1"/>
</dbReference>
<evidence type="ECO:0000259" key="2">
    <source>
        <dbReference type="Pfam" id="PF01636"/>
    </source>
</evidence>
<dbReference type="Gene3D" id="3.90.1200.10">
    <property type="match status" value="1"/>
</dbReference>
<gene>
    <name evidence="3" type="ORF">UFOPK2754_00293</name>
</gene>
<protein>
    <submittedName>
        <fullName evidence="3">Unannotated protein</fullName>
    </submittedName>
</protein>
<sequence>MVDTTSDTARSDTARSDTARSDTATPERLRQWIGEATGGEVVSFERGVVRREAYLATTRNGGGDVKYFVRVGRPDDVANSPEVAASEARFVEILGRAGLPVARVVATSPDLNAAIYSWVDGVPEVENAPLESHQILCEQYVDALAALHQLDHRALGVDWMHEPQTPEACALAHADAIFDAMGSLALEPLSTFGIMWLRRHVPANVERLSLLHGDAGIGNFLFVGDRMTGVIDWEWAHLGDPMEDLGSMCMHAGFHPAGNIAELLAHYEQVSGIAVDVTKVKYYCAHLYIRSVIALAAITEHLDPHNPVALNLAYRILNDRLTCEAIADAMGVTLERPAFPDVAAGPTSLYDVVAANLRTEVLPAVTGDFARNRAEMAAVLTETLERLHRIGPAVAAIECAELTELLGMSVTDMPAGLRTLDALLRNESEVSEVSELAVLRYLYRRAVRTEELYAPVVRLFPAMCIRPID</sequence>
<dbReference type="SUPFAM" id="SSF56112">
    <property type="entry name" value="Protein kinase-like (PK-like)"/>
    <property type="match status" value="1"/>
</dbReference>
<evidence type="ECO:0000313" key="3">
    <source>
        <dbReference type="EMBL" id="CAB4728139.1"/>
    </source>
</evidence>
<dbReference type="InterPro" id="IPR002575">
    <property type="entry name" value="Aminoglycoside_PTrfase"/>
</dbReference>
<dbReference type="PANTHER" id="PTHR21310:SF57">
    <property type="entry name" value="BLR2944 PROTEIN"/>
    <property type="match status" value="1"/>
</dbReference>
<accession>A0A6J6S0L6</accession>
<feature type="region of interest" description="Disordered" evidence="1">
    <location>
        <begin position="1"/>
        <end position="27"/>
    </location>
</feature>
<dbReference type="InterPro" id="IPR011009">
    <property type="entry name" value="Kinase-like_dom_sf"/>
</dbReference>
<organism evidence="3">
    <name type="scientific">freshwater metagenome</name>
    <dbReference type="NCBI Taxonomy" id="449393"/>
    <lineage>
        <taxon>unclassified sequences</taxon>
        <taxon>metagenomes</taxon>
        <taxon>ecological metagenomes</taxon>
    </lineage>
</organism>
<dbReference type="EMBL" id="CAEZYR010000006">
    <property type="protein sequence ID" value="CAB4728139.1"/>
    <property type="molecule type" value="Genomic_DNA"/>
</dbReference>
<proteinExistence type="predicted"/>
<dbReference type="InterPro" id="IPR041726">
    <property type="entry name" value="ACAD10_11_N"/>
</dbReference>
<dbReference type="PANTHER" id="PTHR21310">
    <property type="entry name" value="AMINOGLYCOSIDE PHOSPHOTRANSFERASE-RELATED-RELATED"/>
    <property type="match status" value="1"/>
</dbReference>
<name>A0A6J6S0L6_9ZZZZ</name>
<feature type="compositionally biased region" description="Basic and acidic residues" evidence="1">
    <location>
        <begin position="9"/>
        <end position="27"/>
    </location>
</feature>
<feature type="domain" description="Aminoglycoside phosphotransferase" evidence="2">
    <location>
        <begin position="52"/>
        <end position="260"/>
    </location>
</feature>
<evidence type="ECO:0000256" key="1">
    <source>
        <dbReference type="SAM" id="MobiDB-lite"/>
    </source>
</evidence>